<feature type="transmembrane region" description="Helical" evidence="1">
    <location>
        <begin position="40"/>
        <end position="61"/>
    </location>
</feature>
<gene>
    <name evidence="2" type="ORF">H6G03_11155</name>
</gene>
<reference evidence="2" key="1">
    <citation type="journal article" date="2015" name="ISME J.">
        <title>Draft Genome Sequence of Streptomyces incarnatus NRRL8089, which Produces the Nucleoside Antibiotic Sinefungin.</title>
        <authorList>
            <person name="Oshima K."/>
            <person name="Hattori M."/>
            <person name="Shimizu H."/>
            <person name="Fukuda K."/>
            <person name="Nemoto M."/>
            <person name="Inagaki K."/>
            <person name="Tamura T."/>
        </authorList>
    </citation>
    <scope>NUCLEOTIDE SEQUENCE</scope>
    <source>
        <strain evidence="2">FACHB-1375</strain>
    </source>
</reference>
<comment type="caution">
    <text evidence="2">The sequence shown here is derived from an EMBL/GenBank/DDBJ whole genome shotgun (WGS) entry which is preliminary data.</text>
</comment>
<dbReference type="AlphaFoldDB" id="A0A926VDD9"/>
<reference evidence="2" key="2">
    <citation type="submission" date="2020-08" db="EMBL/GenBank/DDBJ databases">
        <authorList>
            <person name="Chen M."/>
            <person name="Teng W."/>
            <person name="Zhao L."/>
            <person name="Hu C."/>
            <person name="Zhou Y."/>
            <person name="Han B."/>
            <person name="Song L."/>
            <person name="Shu W."/>
        </authorList>
    </citation>
    <scope>NUCLEOTIDE SEQUENCE</scope>
    <source>
        <strain evidence="2">FACHB-1375</strain>
    </source>
</reference>
<keyword evidence="3" id="KW-1185">Reference proteome</keyword>
<sequence length="122" mass="13739">MYNREPGIQNTPKETTYGSIIVSSSKQDAAKPDVVSNPDAAIFSLPFALIVSCTVVFLMMYKKWTLGRHEIPFSVKRSQDIPCRNCQYFSGNYHLKCAVHPETALTEEAKDCSDYLPQNEKS</sequence>
<protein>
    <submittedName>
        <fullName evidence="2">Uncharacterized protein</fullName>
    </submittedName>
</protein>
<name>A0A926VDD9_9CYAN</name>
<keyword evidence="1" id="KW-1133">Transmembrane helix</keyword>
<dbReference type="Proteomes" id="UP000641646">
    <property type="component" value="Unassembled WGS sequence"/>
</dbReference>
<keyword evidence="1" id="KW-0812">Transmembrane</keyword>
<evidence type="ECO:0000313" key="3">
    <source>
        <dbReference type="Proteomes" id="UP000641646"/>
    </source>
</evidence>
<accession>A0A926VDD9</accession>
<keyword evidence="1" id="KW-0472">Membrane</keyword>
<organism evidence="2 3">
    <name type="scientific">Aerosakkonema funiforme FACHB-1375</name>
    <dbReference type="NCBI Taxonomy" id="2949571"/>
    <lineage>
        <taxon>Bacteria</taxon>
        <taxon>Bacillati</taxon>
        <taxon>Cyanobacteriota</taxon>
        <taxon>Cyanophyceae</taxon>
        <taxon>Oscillatoriophycideae</taxon>
        <taxon>Aerosakkonematales</taxon>
        <taxon>Aerosakkonemataceae</taxon>
        <taxon>Aerosakkonema</taxon>
    </lineage>
</organism>
<evidence type="ECO:0000256" key="1">
    <source>
        <dbReference type="SAM" id="Phobius"/>
    </source>
</evidence>
<dbReference type="EMBL" id="JACJPW010000024">
    <property type="protein sequence ID" value="MBD2181660.1"/>
    <property type="molecule type" value="Genomic_DNA"/>
</dbReference>
<proteinExistence type="predicted"/>
<evidence type="ECO:0000313" key="2">
    <source>
        <dbReference type="EMBL" id="MBD2181660.1"/>
    </source>
</evidence>
<dbReference type="RefSeq" id="WP_190464471.1">
    <property type="nucleotide sequence ID" value="NZ_JACJPW010000024.1"/>
</dbReference>